<gene>
    <name evidence="2" type="ORF">EPUS_07418</name>
</gene>
<dbReference type="GeneID" id="19242301"/>
<keyword evidence="1" id="KW-0812">Transmembrane</keyword>
<dbReference type="eggNOG" id="ENOG502SMNF">
    <property type="taxonomic scope" value="Eukaryota"/>
</dbReference>
<keyword evidence="1" id="KW-0472">Membrane</keyword>
<sequence length="683" mass="78096">MACERGSFDWPEELTADGFHEILLHKKGAMCGEPDLLFQVCEIIYWMMQVRDSRLAEKDDRANLRSWWKKDFLPRHVSLPAVARASMAAKKLRICPNRFWNLALTAERAQDDLPALIEIAEMTKHPEQLAHAHHDECSAEFCQFTDSNSTLKEQLHKCGDRSCHRVVFPLKELDRAVNEDLPTAWAIKKTQLYSDCRRGAVIATVGSITIVMILITMIADRPEQRETYETTTSLLYLVMTMLYHWHYGLAIGLGIFLAIRVMDSMQPRRSKVVMASSIPRNYIAISHVWSDGTGVGLRVSGEVNSCLFSYFAKIALQLQCNGFWWDTVCIPTERETRRIAMSNMHKNYEKAKYTVIHDRYLLGVDWTDDGTPALAVVLSPWFTRGWTALELSMSKRVKVIFRDPEDHSKQVLKDLQDDVFAEPTHYSRLGHSIASGLIQRVQGEQPSLSDLLTVLRTRTTSWQRDRMAIAGLLSRVENYDYSDSQAETTRKIIKSFEEVPKKFLAHGHSTLSDTGGFSWCPSSLFHSEAAMAEQRNHSNVVRVDKDGAASALWPYRLLSAQDPKRLRPHSFNMAVEMRVKQALQNWDRCILLHQDERSFEPGILVMPVGIGIPGKEHFVSPFCWQVVECEYIGCVFDDRMSRGKFGKIPIRLGAKVTTGPSSMTTAKDVIMDFYRMMNWEWED</sequence>
<feature type="transmembrane region" description="Helical" evidence="1">
    <location>
        <begin position="234"/>
        <end position="259"/>
    </location>
</feature>
<organism evidence="2 3">
    <name type="scientific">Endocarpon pusillum (strain Z07020 / HMAS-L-300199)</name>
    <name type="common">Lichen-forming fungus</name>
    <dbReference type="NCBI Taxonomy" id="1263415"/>
    <lineage>
        <taxon>Eukaryota</taxon>
        <taxon>Fungi</taxon>
        <taxon>Dikarya</taxon>
        <taxon>Ascomycota</taxon>
        <taxon>Pezizomycotina</taxon>
        <taxon>Eurotiomycetes</taxon>
        <taxon>Chaetothyriomycetidae</taxon>
        <taxon>Verrucariales</taxon>
        <taxon>Verrucariaceae</taxon>
        <taxon>Endocarpon</taxon>
    </lineage>
</organism>
<dbReference type="RefSeq" id="XP_007802949.1">
    <property type="nucleotide sequence ID" value="XM_007804758.1"/>
</dbReference>
<reference evidence="3" key="1">
    <citation type="journal article" date="2014" name="BMC Genomics">
        <title>Genome characteristics reveal the impact of lichenization on lichen-forming fungus Endocarpon pusillum Hedwig (Verrucariales, Ascomycota).</title>
        <authorList>
            <person name="Wang Y.-Y."/>
            <person name="Liu B."/>
            <person name="Zhang X.-Y."/>
            <person name="Zhou Q.-M."/>
            <person name="Zhang T."/>
            <person name="Li H."/>
            <person name="Yu Y.-F."/>
            <person name="Zhang X.-L."/>
            <person name="Hao X.-Y."/>
            <person name="Wang M."/>
            <person name="Wang L."/>
            <person name="Wei J.-C."/>
        </authorList>
    </citation>
    <scope>NUCLEOTIDE SEQUENCE [LARGE SCALE GENOMIC DNA]</scope>
    <source>
        <strain evidence="3">Z07020 / HMAS-L-300199</strain>
    </source>
</reference>
<dbReference type="OrthoDB" id="20872at2759"/>
<dbReference type="AlphaFoldDB" id="U1HM68"/>
<accession>U1HM68</accession>
<dbReference type="HOGENOM" id="CLU_017044_0_0_1"/>
<dbReference type="EMBL" id="KE721216">
    <property type="protein sequence ID" value="ERF71390.1"/>
    <property type="molecule type" value="Genomic_DNA"/>
</dbReference>
<dbReference type="Proteomes" id="UP000019373">
    <property type="component" value="Unassembled WGS sequence"/>
</dbReference>
<keyword evidence="1" id="KW-1133">Transmembrane helix</keyword>
<dbReference type="PANTHER" id="PTHR39596">
    <property type="match status" value="1"/>
</dbReference>
<feature type="transmembrane region" description="Helical" evidence="1">
    <location>
        <begin position="199"/>
        <end position="219"/>
    </location>
</feature>
<evidence type="ECO:0000313" key="3">
    <source>
        <dbReference type="Proteomes" id="UP000019373"/>
    </source>
</evidence>
<evidence type="ECO:0000256" key="1">
    <source>
        <dbReference type="SAM" id="Phobius"/>
    </source>
</evidence>
<keyword evidence="3" id="KW-1185">Reference proteome</keyword>
<name>U1HM68_ENDPU</name>
<dbReference type="PANTHER" id="PTHR39596:SF2">
    <property type="entry name" value="HET DOMAIN PROTEIN (AFU_ORTHOLOGUE AFUA_1G17550)-RELATED"/>
    <property type="match status" value="1"/>
</dbReference>
<evidence type="ECO:0008006" key="4">
    <source>
        <dbReference type="Google" id="ProtNLM"/>
    </source>
</evidence>
<protein>
    <recommendedName>
        <fullName evidence="4">Heterokaryon incompatibility domain-containing protein</fullName>
    </recommendedName>
</protein>
<evidence type="ECO:0000313" key="2">
    <source>
        <dbReference type="EMBL" id="ERF71390.1"/>
    </source>
</evidence>
<proteinExistence type="predicted"/>